<dbReference type="InterPro" id="IPR038731">
    <property type="entry name" value="RgtA/B/C-like"/>
</dbReference>
<dbReference type="AlphaFoldDB" id="A0A955E094"/>
<proteinExistence type="predicted"/>
<feature type="transmembrane region" description="Helical" evidence="8">
    <location>
        <begin position="106"/>
        <end position="129"/>
    </location>
</feature>
<feature type="transmembrane region" description="Helical" evidence="8">
    <location>
        <begin position="66"/>
        <end position="85"/>
    </location>
</feature>
<dbReference type="EC" id="2.4.-.-" evidence="10"/>
<evidence type="ECO:0000256" key="4">
    <source>
        <dbReference type="ARBA" id="ARBA00022679"/>
    </source>
</evidence>
<keyword evidence="3 10" id="KW-0328">Glycosyltransferase</keyword>
<feature type="transmembrane region" description="Helical" evidence="8">
    <location>
        <begin position="167"/>
        <end position="186"/>
    </location>
</feature>
<evidence type="ECO:0000256" key="6">
    <source>
        <dbReference type="ARBA" id="ARBA00022989"/>
    </source>
</evidence>
<feature type="transmembrane region" description="Helical" evidence="8">
    <location>
        <begin position="359"/>
        <end position="379"/>
    </location>
</feature>
<dbReference type="EMBL" id="JAGQNY010000016">
    <property type="protein sequence ID" value="MCA9302421.1"/>
    <property type="molecule type" value="Genomic_DNA"/>
</dbReference>
<evidence type="ECO:0000256" key="3">
    <source>
        <dbReference type="ARBA" id="ARBA00022676"/>
    </source>
</evidence>
<feature type="transmembrane region" description="Helical" evidence="8">
    <location>
        <begin position="308"/>
        <end position="328"/>
    </location>
</feature>
<gene>
    <name evidence="10" type="ORF">KDA10_03635</name>
</gene>
<evidence type="ECO:0000256" key="8">
    <source>
        <dbReference type="SAM" id="Phobius"/>
    </source>
</evidence>
<feature type="domain" description="Glycosyltransferase RgtA/B/C/D-like" evidence="9">
    <location>
        <begin position="114"/>
        <end position="235"/>
    </location>
</feature>
<sequence length="418" mass="47254">MLKSIKASITNNKELVAIFLFALVIRLVGILHGFPEILHPDEPTIVRSALGVRFYLNPKHFDWPHLYIYTNYFVYMVFAFFRNAIDFLNLSSLVKNVLPLFYDDNLVFYALTRALTAFFGALTVFPVYLSGQKLYSKKVGLASALTIGVLPYHVWTSQYTMPDIPMVFLFAWSLYFSSSILVDGINRKSNFILAGLFAGLSASTKYNGALVLLAFFTAVGIRTLLKDKKHSPIVWLKDLLLPSIYAGFSAIAGFILGTPFALFDFDTFIRTDGPTGALWQFTNVGSVNFIEQSSNFFSFFITKFPDDFGFTPLVGYFFIFALSLVGVVKKKVDLNALYLYIVSFVYFFYIAGFDKTRSHYYLIVYPLVAIISGCCSSYFLTKFANAKGSKILFNIIYFGIPIFFVAVNDLVRLGVLYR</sequence>
<evidence type="ECO:0000256" key="5">
    <source>
        <dbReference type="ARBA" id="ARBA00022692"/>
    </source>
</evidence>
<dbReference type="GO" id="GO:0009103">
    <property type="term" value="P:lipopolysaccharide biosynthetic process"/>
    <property type="evidence" value="ECO:0007669"/>
    <property type="project" value="UniProtKB-ARBA"/>
</dbReference>
<keyword evidence="2" id="KW-1003">Cell membrane</keyword>
<evidence type="ECO:0000256" key="2">
    <source>
        <dbReference type="ARBA" id="ARBA00022475"/>
    </source>
</evidence>
<evidence type="ECO:0000313" key="11">
    <source>
        <dbReference type="Proteomes" id="UP000714817"/>
    </source>
</evidence>
<dbReference type="Pfam" id="PF13231">
    <property type="entry name" value="PMT_2"/>
    <property type="match status" value="1"/>
</dbReference>
<name>A0A955E094_UNCKA</name>
<dbReference type="GO" id="GO:0005886">
    <property type="term" value="C:plasma membrane"/>
    <property type="evidence" value="ECO:0007669"/>
    <property type="project" value="UniProtKB-SubCell"/>
</dbReference>
<organism evidence="10 11">
    <name type="scientific">candidate division WWE3 bacterium</name>
    <dbReference type="NCBI Taxonomy" id="2053526"/>
    <lineage>
        <taxon>Bacteria</taxon>
        <taxon>Katanobacteria</taxon>
    </lineage>
</organism>
<evidence type="ECO:0000256" key="7">
    <source>
        <dbReference type="ARBA" id="ARBA00023136"/>
    </source>
</evidence>
<keyword evidence="4 10" id="KW-0808">Transferase</keyword>
<keyword evidence="5 8" id="KW-0812">Transmembrane</keyword>
<dbReference type="PANTHER" id="PTHR33908:SF11">
    <property type="entry name" value="MEMBRANE PROTEIN"/>
    <property type="match status" value="1"/>
</dbReference>
<evidence type="ECO:0000256" key="1">
    <source>
        <dbReference type="ARBA" id="ARBA00004651"/>
    </source>
</evidence>
<reference evidence="10" key="2">
    <citation type="journal article" date="2021" name="Microbiome">
        <title>Successional dynamics and alternative stable states in a saline activated sludge microbial community over 9 years.</title>
        <authorList>
            <person name="Wang Y."/>
            <person name="Ye J."/>
            <person name="Ju F."/>
            <person name="Liu L."/>
            <person name="Boyd J.A."/>
            <person name="Deng Y."/>
            <person name="Parks D.H."/>
            <person name="Jiang X."/>
            <person name="Yin X."/>
            <person name="Woodcroft B.J."/>
            <person name="Tyson G.W."/>
            <person name="Hugenholtz P."/>
            <person name="Polz M.F."/>
            <person name="Zhang T."/>
        </authorList>
    </citation>
    <scope>NUCLEOTIDE SEQUENCE</scope>
    <source>
        <strain evidence="10">HKST-UBA80</strain>
    </source>
</reference>
<evidence type="ECO:0000259" key="9">
    <source>
        <dbReference type="Pfam" id="PF13231"/>
    </source>
</evidence>
<evidence type="ECO:0000313" key="10">
    <source>
        <dbReference type="EMBL" id="MCA9302421.1"/>
    </source>
</evidence>
<feature type="transmembrane region" description="Helical" evidence="8">
    <location>
        <begin position="335"/>
        <end position="353"/>
    </location>
</feature>
<dbReference type="GO" id="GO:0016763">
    <property type="term" value="F:pentosyltransferase activity"/>
    <property type="evidence" value="ECO:0007669"/>
    <property type="project" value="TreeGrafter"/>
</dbReference>
<dbReference type="PANTHER" id="PTHR33908">
    <property type="entry name" value="MANNOSYLTRANSFERASE YKCB-RELATED"/>
    <property type="match status" value="1"/>
</dbReference>
<reference evidence="10" key="1">
    <citation type="submission" date="2020-04" db="EMBL/GenBank/DDBJ databases">
        <authorList>
            <person name="Zhang T."/>
        </authorList>
    </citation>
    <scope>NUCLEOTIDE SEQUENCE</scope>
    <source>
        <strain evidence="10">HKST-UBA80</strain>
    </source>
</reference>
<protein>
    <submittedName>
        <fullName evidence="10">Glycosyltransferase family 39 protein</fullName>
        <ecNumber evidence="10">2.4.-.-</ecNumber>
    </submittedName>
</protein>
<feature type="transmembrane region" description="Helical" evidence="8">
    <location>
        <begin position="391"/>
        <end position="411"/>
    </location>
</feature>
<dbReference type="InterPro" id="IPR050297">
    <property type="entry name" value="LipidA_mod_glycosyltrf_83"/>
</dbReference>
<keyword evidence="7 8" id="KW-0472">Membrane</keyword>
<comment type="subcellular location">
    <subcellularLocation>
        <location evidence="1">Cell membrane</location>
        <topology evidence="1">Multi-pass membrane protein</topology>
    </subcellularLocation>
</comment>
<keyword evidence="6 8" id="KW-1133">Transmembrane helix</keyword>
<dbReference type="Proteomes" id="UP000714817">
    <property type="component" value="Unassembled WGS sequence"/>
</dbReference>
<feature type="transmembrane region" description="Helical" evidence="8">
    <location>
        <begin position="245"/>
        <end position="263"/>
    </location>
</feature>
<feature type="transmembrane region" description="Helical" evidence="8">
    <location>
        <begin position="135"/>
        <end position="155"/>
    </location>
</feature>
<accession>A0A955E094</accession>
<comment type="caution">
    <text evidence="10">The sequence shown here is derived from an EMBL/GenBank/DDBJ whole genome shotgun (WGS) entry which is preliminary data.</text>
</comment>
<feature type="transmembrane region" description="Helical" evidence="8">
    <location>
        <begin position="206"/>
        <end position="225"/>
    </location>
</feature>